<evidence type="ECO:0000313" key="4">
    <source>
        <dbReference type="WBParaSite" id="SSLN_0001862701-mRNA-1"/>
    </source>
</evidence>
<keyword evidence="1" id="KW-0472">Membrane</keyword>
<accession>A0A183TNA1</accession>
<sequence>MGANIIEEDMDKVVKPSVWIFAYVDGRFSFSTRNSHVGRSPHIFYDEGLSVLVDFTVNRLLDELSGPPLSLNTAFFAANQSLAEGQNFRTSTVSTINDELIHGVIETHYVYLNEIASTQSLSKPQLALVQWHAVFYTDASSELKSSRQVMASAQTPPSPSALSLLRQSVAYALLGPRPVALRSILLSLGSPHTEVFSTGLWSSLSVSCGILAGIFVLTCASMLIRWRIIRRRQDQFAHHLPLVDEVGSVLHAGVTVKT</sequence>
<feature type="transmembrane region" description="Helical" evidence="1">
    <location>
        <begin position="200"/>
        <end position="224"/>
    </location>
</feature>
<reference evidence="2 3" key="2">
    <citation type="submission" date="2018-11" db="EMBL/GenBank/DDBJ databases">
        <authorList>
            <consortium name="Pathogen Informatics"/>
        </authorList>
    </citation>
    <scope>NUCLEOTIDE SEQUENCE [LARGE SCALE GENOMIC DNA]</scope>
    <source>
        <strain evidence="2 3">NST_G2</strain>
    </source>
</reference>
<gene>
    <name evidence="2" type="ORF">SSLN_LOCUS17949</name>
</gene>
<keyword evidence="1" id="KW-0812">Transmembrane</keyword>
<name>A0A183TNA1_SCHSO</name>
<reference evidence="4" key="1">
    <citation type="submission" date="2016-06" db="UniProtKB">
        <authorList>
            <consortium name="WormBaseParasite"/>
        </authorList>
    </citation>
    <scope>IDENTIFICATION</scope>
</reference>
<keyword evidence="3" id="KW-1185">Reference proteome</keyword>
<dbReference type="InterPro" id="IPR029382">
    <property type="entry name" value="NCU-G1"/>
</dbReference>
<dbReference type="EMBL" id="UYSU01043409">
    <property type="protein sequence ID" value="VDM04335.1"/>
    <property type="molecule type" value="Genomic_DNA"/>
</dbReference>
<proteinExistence type="predicted"/>
<evidence type="ECO:0000256" key="1">
    <source>
        <dbReference type="SAM" id="Phobius"/>
    </source>
</evidence>
<dbReference type="Proteomes" id="UP000275846">
    <property type="component" value="Unassembled WGS sequence"/>
</dbReference>
<evidence type="ECO:0000313" key="3">
    <source>
        <dbReference type="Proteomes" id="UP000275846"/>
    </source>
</evidence>
<dbReference type="AlphaFoldDB" id="A0A183TNA1"/>
<evidence type="ECO:0000313" key="2">
    <source>
        <dbReference type="EMBL" id="VDM04335.1"/>
    </source>
</evidence>
<dbReference type="WBParaSite" id="SSLN_0001862701-mRNA-1">
    <property type="protein sequence ID" value="SSLN_0001862701-mRNA-1"/>
    <property type="gene ID" value="SSLN_0001862701"/>
</dbReference>
<organism evidence="4">
    <name type="scientific">Schistocephalus solidus</name>
    <name type="common">Tapeworm</name>
    <dbReference type="NCBI Taxonomy" id="70667"/>
    <lineage>
        <taxon>Eukaryota</taxon>
        <taxon>Metazoa</taxon>
        <taxon>Spiralia</taxon>
        <taxon>Lophotrochozoa</taxon>
        <taxon>Platyhelminthes</taxon>
        <taxon>Cestoda</taxon>
        <taxon>Eucestoda</taxon>
        <taxon>Diphyllobothriidea</taxon>
        <taxon>Diphyllobothriidae</taxon>
        <taxon>Schistocephalus</taxon>
    </lineage>
</organism>
<dbReference type="Pfam" id="PF15065">
    <property type="entry name" value="NCU-G1"/>
    <property type="match status" value="1"/>
</dbReference>
<protein>
    <submittedName>
        <fullName evidence="4">Transmembrane protein</fullName>
    </submittedName>
</protein>
<dbReference type="OrthoDB" id="6264340at2759"/>
<keyword evidence="1" id="KW-1133">Transmembrane helix</keyword>
<dbReference type="STRING" id="70667.A0A183TNA1"/>